<dbReference type="OrthoDB" id="3048720at2759"/>
<proteinExistence type="predicted"/>
<gene>
    <name evidence="2" type="ORF">SCHPADRAFT_945183</name>
</gene>
<protein>
    <submittedName>
        <fullName evidence="2">Uncharacterized protein</fullName>
    </submittedName>
</protein>
<feature type="compositionally biased region" description="Basic and acidic residues" evidence="1">
    <location>
        <begin position="121"/>
        <end position="148"/>
    </location>
</feature>
<feature type="region of interest" description="Disordered" evidence="1">
    <location>
        <begin position="121"/>
        <end position="149"/>
    </location>
</feature>
<dbReference type="STRING" id="27342.A0A0H2R6U8"/>
<name>A0A0H2R6U8_9AGAM</name>
<sequence>MATAGGVAPYFPKERKTISVPACVKQERARVAREVSEAIEEWQAETVQKARDLGEKFGKKPEYFLSLFYGEDIKDSERKVRALSLRDAWLWDLAEQHTFRGGGRQQLFDLQREHKHEYEALKEEGKETEREELLQRYKEHKDSEEQGRRVTPRSMSMVVYNGCKQIEEKLTTMRKRAGIEAVLIVVRNNMLYDLNPVVYFTSAGLEAYMPIAVGRVWDAVSVAARCQAFAIARCSIDNLGMSHKKMVEVLKAQIREQITRKLIDATGNERAVMNYTNTHREIVMKYGIRLEGWSHKKWANPSELGSQLGPLQTLLKDLRKDKCRFVKCTPQELQDLQEKYEKDIADGKIEVKERKTRCDAGQKRKQMDEDEDEDSDGADDGSDDDEQPPPKKARGAKATATKVANKSKSGGTTKKASASAAKGTAKKTKASTNSKASNAAASTGKQPPKPRKRKTAAISPADVPAQLDE</sequence>
<feature type="compositionally biased region" description="Acidic residues" evidence="1">
    <location>
        <begin position="368"/>
        <end position="387"/>
    </location>
</feature>
<dbReference type="InParanoid" id="A0A0H2R6U8"/>
<evidence type="ECO:0000313" key="2">
    <source>
        <dbReference type="EMBL" id="KLO07569.1"/>
    </source>
</evidence>
<reference evidence="2 3" key="1">
    <citation type="submission" date="2015-04" db="EMBL/GenBank/DDBJ databases">
        <title>Complete genome sequence of Schizopora paradoxa KUC8140, a cosmopolitan wood degrader in East Asia.</title>
        <authorList>
            <consortium name="DOE Joint Genome Institute"/>
            <person name="Min B."/>
            <person name="Park H."/>
            <person name="Jang Y."/>
            <person name="Kim J.-J."/>
            <person name="Kim K.H."/>
            <person name="Pangilinan J."/>
            <person name="Lipzen A."/>
            <person name="Riley R."/>
            <person name="Grigoriev I.V."/>
            <person name="Spatafora J.W."/>
            <person name="Choi I.-G."/>
        </authorList>
    </citation>
    <scope>NUCLEOTIDE SEQUENCE [LARGE SCALE GENOMIC DNA]</scope>
    <source>
        <strain evidence="2 3">KUC8140</strain>
    </source>
</reference>
<organism evidence="2 3">
    <name type="scientific">Schizopora paradoxa</name>
    <dbReference type="NCBI Taxonomy" id="27342"/>
    <lineage>
        <taxon>Eukaryota</taxon>
        <taxon>Fungi</taxon>
        <taxon>Dikarya</taxon>
        <taxon>Basidiomycota</taxon>
        <taxon>Agaricomycotina</taxon>
        <taxon>Agaricomycetes</taxon>
        <taxon>Hymenochaetales</taxon>
        <taxon>Schizoporaceae</taxon>
        <taxon>Schizopora</taxon>
    </lineage>
</organism>
<feature type="region of interest" description="Disordered" evidence="1">
    <location>
        <begin position="354"/>
        <end position="469"/>
    </location>
</feature>
<evidence type="ECO:0000256" key="1">
    <source>
        <dbReference type="SAM" id="MobiDB-lite"/>
    </source>
</evidence>
<keyword evidence="3" id="KW-1185">Reference proteome</keyword>
<accession>A0A0H2R6U8</accession>
<feature type="compositionally biased region" description="Low complexity" evidence="1">
    <location>
        <begin position="430"/>
        <end position="445"/>
    </location>
</feature>
<dbReference type="EMBL" id="KQ086132">
    <property type="protein sequence ID" value="KLO07569.1"/>
    <property type="molecule type" value="Genomic_DNA"/>
</dbReference>
<dbReference type="Proteomes" id="UP000053477">
    <property type="component" value="Unassembled WGS sequence"/>
</dbReference>
<evidence type="ECO:0000313" key="3">
    <source>
        <dbReference type="Proteomes" id="UP000053477"/>
    </source>
</evidence>
<dbReference type="AlphaFoldDB" id="A0A0H2R6U8"/>
<feature type="compositionally biased region" description="Basic and acidic residues" evidence="1">
    <location>
        <begin position="354"/>
        <end position="367"/>
    </location>
</feature>
<feature type="compositionally biased region" description="Low complexity" evidence="1">
    <location>
        <begin position="396"/>
        <end position="423"/>
    </location>
</feature>